<evidence type="ECO:0000259" key="9">
    <source>
        <dbReference type="Pfam" id="PF04413"/>
    </source>
</evidence>
<dbReference type="RefSeq" id="WP_169680754.1">
    <property type="nucleotide sequence ID" value="NZ_JABBNU010000005.1"/>
</dbReference>
<dbReference type="AlphaFoldDB" id="A0A848J673"/>
<comment type="subcellular location">
    <subcellularLocation>
        <location evidence="8">Cell membrane</location>
    </subcellularLocation>
</comment>
<dbReference type="Proteomes" id="UP000559010">
    <property type="component" value="Unassembled WGS sequence"/>
</dbReference>
<evidence type="ECO:0000256" key="8">
    <source>
        <dbReference type="RuleBase" id="RU365103"/>
    </source>
</evidence>
<feature type="active site" description="Proton acceptor" evidence="7">
    <location>
        <position position="62"/>
    </location>
</feature>
<feature type="domain" description="3-deoxy-D-manno-octulosonic-acid transferase N-terminal" evidence="9">
    <location>
        <begin position="47"/>
        <end position="206"/>
    </location>
</feature>
<comment type="similarity">
    <text evidence="8">Belongs to the glycosyltransferase group 1 family.</text>
</comment>
<protein>
    <recommendedName>
        <fullName evidence="3 8">3-deoxy-D-manno-octulosonic acid transferase</fullName>
        <shortName evidence="8">Kdo transferase</shortName>
        <ecNumber evidence="2 8">2.4.99.12</ecNumber>
    </recommendedName>
    <alternativeName>
        <fullName evidence="5 8">Lipid IV(A) 3-deoxy-D-manno-octulosonic acid transferase</fullName>
    </alternativeName>
</protein>
<evidence type="ECO:0000313" key="11">
    <source>
        <dbReference type="Proteomes" id="UP000559010"/>
    </source>
</evidence>
<keyword evidence="8" id="KW-0472">Membrane</keyword>
<dbReference type="Gene3D" id="3.40.50.11720">
    <property type="entry name" value="3-Deoxy-D-manno-octulosonic-acid transferase, N-terminal domain"/>
    <property type="match status" value="1"/>
</dbReference>
<dbReference type="GO" id="GO:0043842">
    <property type="term" value="F:Kdo transferase activity"/>
    <property type="evidence" value="ECO:0007669"/>
    <property type="project" value="UniProtKB-EC"/>
</dbReference>
<evidence type="ECO:0000256" key="4">
    <source>
        <dbReference type="ARBA" id="ARBA00022679"/>
    </source>
</evidence>
<dbReference type="EC" id="2.4.99.12" evidence="2 8"/>
<dbReference type="EMBL" id="JABBNU010000005">
    <property type="protein sequence ID" value="NMM48632.1"/>
    <property type="molecule type" value="Genomic_DNA"/>
</dbReference>
<evidence type="ECO:0000256" key="5">
    <source>
        <dbReference type="ARBA" id="ARBA00031445"/>
    </source>
</evidence>
<dbReference type="Gene3D" id="3.40.50.2000">
    <property type="entry name" value="Glycogen Phosphorylase B"/>
    <property type="match status" value="1"/>
</dbReference>
<dbReference type="InterPro" id="IPR007507">
    <property type="entry name" value="Glycos_transf_N"/>
</dbReference>
<dbReference type="InterPro" id="IPR039901">
    <property type="entry name" value="Kdotransferase"/>
</dbReference>
<dbReference type="GO" id="GO:0009245">
    <property type="term" value="P:lipid A biosynthetic process"/>
    <property type="evidence" value="ECO:0007669"/>
    <property type="project" value="TreeGrafter"/>
</dbReference>
<dbReference type="PANTHER" id="PTHR42755:SF1">
    <property type="entry name" value="3-DEOXY-D-MANNO-OCTULOSONIC ACID TRANSFERASE, MITOCHONDRIAL-RELATED"/>
    <property type="match status" value="1"/>
</dbReference>
<dbReference type="SUPFAM" id="SSF53756">
    <property type="entry name" value="UDP-Glycosyltransferase/glycogen phosphorylase"/>
    <property type="match status" value="1"/>
</dbReference>
<evidence type="ECO:0000256" key="1">
    <source>
        <dbReference type="ARBA" id="ARBA00004713"/>
    </source>
</evidence>
<evidence type="ECO:0000256" key="2">
    <source>
        <dbReference type="ARBA" id="ARBA00012621"/>
    </source>
</evidence>
<dbReference type="PANTHER" id="PTHR42755">
    <property type="entry name" value="3-DEOXY-MANNO-OCTULOSONATE CYTIDYLYLTRANSFERASE"/>
    <property type="match status" value="1"/>
</dbReference>
<organism evidence="10 11">
    <name type="scientific">Marinigracilibium pacificum</name>
    <dbReference type="NCBI Taxonomy" id="2729599"/>
    <lineage>
        <taxon>Bacteria</taxon>
        <taxon>Pseudomonadati</taxon>
        <taxon>Bacteroidota</taxon>
        <taxon>Cytophagia</taxon>
        <taxon>Cytophagales</taxon>
        <taxon>Flammeovirgaceae</taxon>
        <taxon>Marinigracilibium</taxon>
    </lineage>
</organism>
<proteinExistence type="inferred from homology"/>
<reference evidence="10 11" key="1">
    <citation type="submission" date="2020-04" db="EMBL/GenBank/DDBJ databases">
        <title>Flammeovirgaceae bacterium KN852 isolated from deep sea.</title>
        <authorList>
            <person name="Zhang D.-C."/>
        </authorList>
    </citation>
    <scope>NUCLEOTIDE SEQUENCE [LARGE SCALE GENOMIC DNA]</scope>
    <source>
        <strain evidence="10 11">KN852</strain>
    </source>
</reference>
<dbReference type="Pfam" id="PF04413">
    <property type="entry name" value="Glycos_transf_N"/>
    <property type="match status" value="1"/>
</dbReference>
<gene>
    <name evidence="10" type="ORF">HH304_09495</name>
</gene>
<evidence type="ECO:0000256" key="7">
    <source>
        <dbReference type="PIRSR" id="PIRSR639901-1"/>
    </source>
</evidence>
<name>A0A848J673_9BACT</name>
<keyword evidence="4 8" id="KW-0808">Transferase</keyword>
<dbReference type="UniPathway" id="UPA00958"/>
<evidence type="ECO:0000313" key="10">
    <source>
        <dbReference type="EMBL" id="NMM48632.1"/>
    </source>
</evidence>
<sequence>MNSTTYSLGINLYKLLIKAAAPFNDKASMMIEGRKDWQPNLKSKIPNDSRKKIWFHCASLGEFEQARPVIERINRDETFIIVTFFSPSGYEVRKNYDKADLITYLPFDTKSNAKSFIDIINPDLVLFTKYEFWHFFLSELNNRNIPTALFSAIFRPNQSFFKKSGEFFRNMLRCFSLIYVQNEDSRLLLSNIGINNVEIAGDTRFDRVIDTCNSVSEIDLIKKFKGNFKLLMVGSSWPEDIKALSLFFNHLPPDVKVVIAPHEISEKSITELTTQLPSKSIRFTKTDANSYIPDEERFLIIDNFGMLASAYQYGDIAFVGGAFKDGLHNILEAATFGMPVLFGDKNYKKFNEAILLIDENAAFPVGNSNETNEILQKLFADDQNRKSISSKSYKFVRENKGATETILKYIQKVLN</sequence>
<comment type="pathway">
    <text evidence="1 8">Bacterial outer membrane biogenesis; LPS core biosynthesis.</text>
</comment>
<dbReference type="GO" id="GO:0005886">
    <property type="term" value="C:plasma membrane"/>
    <property type="evidence" value="ECO:0007669"/>
    <property type="project" value="UniProtKB-SubCell"/>
</dbReference>
<keyword evidence="8" id="KW-0448">Lipopolysaccharide biosynthesis</keyword>
<accession>A0A848J673</accession>
<evidence type="ECO:0000256" key="6">
    <source>
        <dbReference type="ARBA" id="ARBA00049183"/>
    </source>
</evidence>
<keyword evidence="8" id="KW-1003">Cell membrane</keyword>
<dbReference type="InterPro" id="IPR038107">
    <property type="entry name" value="Glycos_transf_N_sf"/>
</dbReference>
<comment type="caution">
    <text evidence="10">The sequence shown here is derived from an EMBL/GenBank/DDBJ whole genome shotgun (WGS) entry which is preliminary data.</text>
</comment>
<keyword evidence="11" id="KW-1185">Reference proteome</keyword>
<comment type="function">
    <text evidence="8">Involved in lipopolysaccharide (LPS) biosynthesis. Catalyzes the transfer of 3-deoxy-D-manno-octulosonate (Kdo) residue(s) from CMP-Kdo to lipid IV(A), the tetraacyldisaccharide-1,4'-bisphosphate precursor of lipid A.</text>
</comment>
<comment type="catalytic activity">
    <reaction evidence="6 8">
        <text>lipid IVA (E. coli) + CMP-3-deoxy-beta-D-manno-octulosonate = alpha-Kdo-(2-&gt;6)-lipid IVA (E. coli) + CMP + H(+)</text>
        <dbReference type="Rhea" id="RHEA:28066"/>
        <dbReference type="ChEBI" id="CHEBI:15378"/>
        <dbReference type="ChEBI" id="CHEBI:58603"/>
        <dbReference type="ChEBI" id="CHEBI:60364"/>
        <dbReference type="ChEBI" id="CHEBI:60377"/>
        <dbReference type="ChEBI" id="CHEBI:85987"/>
        <dbReference type="EC" id="2.4.99.12"/>
    </reaction>
</comment>
<evidence type="ECO:0000256" key="3">
    <source>
        <dbReference type="ARBA" id="ARBA00019077"/>
    </source>
</evidence>
<dbReference type="GO" id="GO:0009244">
    <property type="term" value="P:lipopolysaccharide core region biosynthetic process"/>
    <property type="evidence" value="ECO:0007669"/>
    <property type="project" value="UniProtKB-UniRule"/>
</dbReference>